<proteinExistence type="predicted"/>
<dbReference type="Proteomes" id="UP000034581">
    <property type="component" value="Unassembled WGS sequence"/>
</dbReference>
<organism evidence="2 3">
    <name type="scientific">candidate division CPR3 bacterium GW2011_GWF2_35_18</name>
    <dbReference type="NCBI Taxonomy" id="1618350"/>
    <lineage>
        <taxon>Bacteria</taxon>
        <taxon>Bacteria division CPR3</taxon>
    </lineage>
</organism>
<sequence length="77" mass="8619">MNNKTDEQKLKEIIDSVRTGLQMDGGDMELISFSEGIVKLKFAGACVGCPMSIITFQEYIEKEIKTHLPNVKKVEIS</sequence>
<name>A0A0G0E3D0_UNCC3</name>
<dbReference type="GO" id="GO:0005506">
    <property type="term" value="F:iron ion binding"/>
    <property type="evidence" value="ECO:0007669"/>
    <property type="project" value="InterPro"/>
</dbReference>
<dbReference type="InterPro" id="IPR001075">
    <property type="entry name" value="NIF_FeS_clus_asmbl_NifU_C"/>
</dbReference>
<protein>
    <recommendedName>
        <fullName evidence="1">NIF system FeS cluster assembly NifU C-terminal domain-containing protein</fullName>
    </recommendedName>
</protein>
<gene>
    <name evidence="2" type="ORF">UR67_C0003G0058</name>
</gene>
<dbReference type="SUPFAM" id="SSF117916">
    <property type="entry name" value="Fe-S cluster assembly (FSCA) domain-like"/>
    <property type="match status" value="1"/>
</dbReference>
<reference evidence="2 3" key="1">
    <citation type="journal article" date="2015" name="Nature">
        <title>rRNA introns, odd ribosomes, and small enigmatic genomes across a large radiation of phyla.</title>
        <authorList>
            <person name="Brown C.T."/>
            <person name="Hug L.A."/>
            <person name="Thomas B.C."/>
            <person name="Sharon I."/>
            <person name="Castelle C.J."/>
            <person name="Singh A."/>
            <person name="Wilkins M.J."/>
            <person name="Williams K.H."/>
            <person name="Banfield J.F."/>
        </authorList>
    </citation>
    <scope>NUCLEOTIDE SEQUENCE [LARGE SCALE GENOMIC DNA]</scope>
</reference>
<dbReference type="InterPro" id="IPR034904">
    <property type="entry name" value="FSCA_dom_sf"/>
</dbReference>
<evidence type="ECO:0000259" key="1">
    <source>
        <dbReference type="Pfam" id="PF01106"/>
    </source>
</evidence>
<accession>A0A0G0E3D0</accession>
<comment type="caution">
    <text evidence="2">The sequence shown here is derived from an EMBL/GenBank/DDBJ whole genome shotgun (WGS) entry which is preliminary data.</text>
</comment>
<evidence type="ECO:0000313" key="3">
    <source>
        <dbReference type="Proteomes" id="UP000034581"/>
    </source>
</evidence>
<evidence type="ECO:0000313" key="2">
    <source>
        <dbReference type="EMBL" id="KKP69780.1"/>
    </source>
</evidence>
<dbReference type="STRING" id="1618350.UR67_C0003G0058"/>
<dbReference type="GO" id="GO:0016226">
    <property type="term" value="P:iron-sulfur cluster assembly"/>
    <property type="evidence" value="ECO:0007669"/>
    <property type="project" value="InterPro"/>
</dbReference>
<feature type="domain" description="NIF system FeS cluster assembly NifU C-terminal" evidence="1">
    <location>
        <begin position="11"/>
        <end position="75"/>
    </location>
</feature>
<dbReference type="Pfam" id="PF01106">
    <property type="entry name" value="NifU"/>
    <property type="match status" value="1"/>
</dbReference>
<dbReference type="AlphaFoldDB" id="A0A0G0E3D0"/>
<dbReference type="Gene3D" id="3.30.300.130">
    <property type="entry name" value="Fe-S cluster assembly (FSCA)"/>
    <property type="match status" value="1"/>
</dbReference>
<dbReference type="PANTHER" id="PTHR11178">
    <property type="entry name" value="IRON-SULFUR CLUSTER SCAFFOLD PROTEIN NFU-RELATED"/>
    <property type="match status" value="1"/>
</dbReference>
<dbReference type="GO" id="GO:0051536">
    <property type="term" value="F:iron-sulfur cluster binding"/>
    <property type="evidence" value="ECO:0007669"/>
    <property type="project" value="InterPro"/>
</dbReference>
<dbReference type="EMBL" id="LBQB01000003">
    <property type="protein sequence ID" value="KKP69780.1"/>
    <property type="molecule type" value="Genomic_DNA"/>
</dbReference>